<evidence type="ECO:0008006" key="4">
    <source>
        <dbReference type="Google" id="ProtNLM"/>
    </source>
</evidence>
<feature type="region of interest" description="Disordered" evidence="1">
    <location>
        <begin position="158"/>
        <end position="438"/>
    </location>
</feature>
<gene>
    <name evidence="2" type="ORF">IV203_035401</name>
</gene>
<feature type="compositionally biased region" description="Polar residues" evidence="1">
    <location>
        <begin position="267"/>
        <end position="276"/>
    </location>
</feature>
<sequence length="438" mass="47632">MIKSWADHCSSDEEDSVVDDPQEELVDDTAAKLHISDDALAAVPVSPDEVVPPAVPEERVYDFPTQPPFTAFIGNLSYQIKDEAMLMEAVSTLVKERLSEPVNFMGGRVAYHRTDPNGKHRGFGYAEVETLDQLKLLMTLNQDSDAMIAGRKVQLDTANHQNQNNYNSNNNRRGPQANRGSFQRGGGDNRGPPEDGGSADFGTIDGSRFRGGKFNNLNRTDNKRRGSNRNSFQNNDNRDNESQDAAGPPAQRPSLKLAPRTKPVEATESSASSGSNIFGGARARDEQAWQQKRASMLKEKGDATEPLKSEDASPSAEQSDKEKFEPVEGGGKDRSGNRSAGQFQDHRQGGRGGRGRGRTGGRSVGGRHDKGDSGLNKKVSKKNTSQQQDKKQQKQQPHEDKAAASAPKVAVLATVPQPPPKKSEPANKFALLMDSDSE</sequence>
<reference evidence="2" key="1">
    <citation type="journal article" date="2021" name="Sci. Rep.">
        <title>Diploid genomic architecture of Nitzschia inconspicua, an elite biomass production diatom.</title>
        <authorList>
            <person name="Oliver A."/>
            <person name="Podell S."/>
            <person name="Pinowska A."/>
            <person name="Traller J.C."/>
            <person name="Smith S.R."/>
            <person name="McClure R."/>
            <person name="Beliaev A."/>
            <person name="Bohutskyi P."/>
            <person name="Hill E.A."/>
            <person name="Rabines A."/>
            <person name="Zheng H."/>
            <person name="Allen L.Z."/>
            <person name="Kuo A."/>
            <person name="Grigoriev I.V."/>
            <person name="Allen A.E."/>
            <person name="Hazlebeck D."/>
            <person name="Allen E.E."/>
        </authorList>
    </citation>
    <scope>NUCLEOTIDE SEQUENCE</scope>
    <source>
        <strain evidence="2">Hildebrandi</strain>
    </source>
</reference>
<proteinExistence type="predicted"/>
<evidence type="ECO:0000256" key="1">
    <source>
        <dbReference type="SAM" id="MobiDB-lite"/>
    </source>
</evidence>
<feature type="compositionally biased region" description="Acidic residues" evidence="1">
    <location>
        <begin position="12"/>
        <end position="21"/>
    </location>
</feature>
<keyword evidence="3" id="KW-1185">Reference proteome</keyword>
<feature type="compositionally biased region" description="Basic and acidic residues" evidence="1">
    <location>
        <begin position="296"/>
        <end position="311"/>
    </location>
</feature>
<dbReference type="EMBL" id="JAGRRH010000013">
    <property type="protein sequence ID" value="KAG7360302.1"/>
    <property type="molecule type" value="Genomic_DNA"/>
</dbReference>
<name>A0A9K3LDQ4_9STRA</name>
<reference evidence="2" key="2">
    <citation type="submission" date="2021-04" db="EMBL/GenBank/DDBJ databases">
        <authorList>
            <person name="Podell S."/>
        </authorList>
    </citation>
    <scope>NUCLEOTIDE SEQUENCE</scope>
    <source>
        <strain evidence="2">Hildebrandi</strain>
    </source>
</reference>
<dbReference type="Proteomes" id="UP000693970">
    <property type="component" value="Unassembled WGS sequence"/>
</dbReference>
<feature type="compositionally biased region" description="Low complexity" evidence="1">
    <location>
        <begin position="159"/>
        <end position="171"/>
    </location>
</feature>
<dbReference type="OrthoDB" id="48651at2759"/>
<feature type="compositionally biased region" description="Basic and acidic residues" evidence="1">
    <location>
        <begin position="388"/>
        <end position="402"/>
    </location>
</feature>
<feature type="compositionally biased region" description="Basic and acidic residues" evidence="1">
    <location>
        <begin position="1"/>
        <end position="11"/>
    </location>
</feature>
<protein>
    <recommendedName>
        <fullName evidence="4">RRM domain-containing protein</fullName>
    </recommendedName>
</protein>
<dbReference type="AlphaFoldDB" id="A0A9K3LDQ4"/>
<accession>A0A9K3LDQ4</accession>
<feature type="region of interest" description="Disordered" evidence="1">
    <location>
        <begin position="1"/>
        <end position="21"/>
    </location>
</feature>
<organism evidence="2 3">
    <name type="scientific">Nitzschia inconspicua</name>
    <dbReference type="NCBI Taxonomy" id="303405"/>
    <lineage>
        <taxon>Eukaryota</taxon>
        <taxon>Sar</taxon>
        <taxon>Stramenopiles</taxon>
        <taxon>Ochrophyta</taxon>
        <taxon>Bacillariophyta</taxon>
        <taxon>Bacillariophyceae</taxon>
        <taxon>Bacillariophycidae</taxon>
        <taxon>Bacillariales</taxon>
        <taxon>Bacillariaceae</taxon>
        <taxon>Nitzschia</taxon>
    </lineage>
</organism>
<evidence type="ECO:0000313" key="3">
    <source>
        <dbReference type="Proteomes" id="UP000693970"/>
    </source>
</evidence>
<comment type="caution">
    <text evidence="2">The sequence shown here is derived from an EMBL/GenBank/DDBJ whole genome shotgun (WGS) entry which is preliminary data.</text>
</comment>
<feature type="compositionally biased region" description="Basic and acidic residues" evidence="1">
    <location>
        <begin position="318"/>
        <end position="336"/>
    </location>
</feature>
<feature type="compositionally biased region" description="Low complexity" evidence="1">
    <location>
        <begin position="403"/>
        <end position="413"/>
    </location>
</feature>
<evidence type="ECO:0000313" key="2">
    <source>
        <dbReference type="EMBL" id="KAG7360302.1"/>
    </source>
</evidence>